<dbReference type="Gene3D" id="3.30.160.20">
    <property type="match status" value="1"/>
</dbReference>
<dbReference type="InterPro" id="IPR014720">
    <property type="entry name" value="dsRBD_dom"/>
</dbReference>
<evidence type="ECO:0000256" key="16">
    <source>
        <dbReference type="SAM" id="MobiDB-lite"/>
    </source>
</evidence>
<comment type="subcellular location">
    <subcellularLocation>
        <location evidence="2 15">Cytoplasm</location>
    </subcellularLocation>
</comment>
<evidence type="ECO:0000313" key="20">
    <source>
        <dbReference type="Proteomes" id="UP000199488"/>
    </source>
</evidence>
<dbReference type="FunFam" id="1.10.1520.10:FF:000001">
    <property type="entry name" value="Ribonuclease 3"/>
    <property type="match status" value="1"/>
</dbReference>
<evidence type="ECO:0000256" key="8">
    <source>
        <dbReference type="ARBA" id="ARBA00022694"/>
    </source>
</evidence>
<dbReference type="GO" id="GO:0046872">
    <property type="term" value="F:metal ion binding"/>
    <property type="evidence" value="ECO:0007669"/>
    <property type="project" value="UniProtKB-KW"/>
</dbReference>
<evidence type="ECO:0000256" key="12">
    <source>
        <dbReference type="ARBA" id="ARBA00022801"/>
    </source>
</evidence>
<evidence type="ECO:0000256" key="5">
    <source>
        <dbReference type="ARBA" id="ARBA00022490"/>
    </source>
</evidence>
<evidence type="ECO:0000256" key="15">
    <source>
        <dbReference type="HAMAP-Rule" id="MF_00104"/>
    </source>
</evidence>
<dbReference type="EC" id="3.1.26.3" evidence="15"/>
<dbReference type="GO" id="GO:0042802">
    <property type="term" value="F:identical protein binding"/>
    <property type="evidence" value="ECO:0007669"/>
    <property type="project" value="UniProtKB-ARBA"/>
</dbReference>
<organism evidence="19 20">
    <name type="scientific">Marinococcus luteus</name>
    <dbReference type="NCBI Taxonomy" id="1122204"/>
    <lineage>
        <taxon>Bacteria</taxon>
        <taxon>Bacillati</taxon>
        <taxon>Bacillota</taxon>
        <taxon>Bacilli</taxon>
        <taxon>Bacillales</taxon>
        <taxon>Bacillaceae</taxon>
        <taxon>Marinococcus</taxon>
    </lineage>
</organism>
<evidence type="ECO:0000256" key="7">
    <source>
        <dbReference type="ARBA" id="ARBA00022664"/>
    </source>
</evidence>
<dbReference type="EMBL" id="FNNC01000001">
    <property type="protein sequence ID" value="SDW03957.1"/>
    <property type="molecule type" value="Genomic_DNA"/>
</dbReference>
<dbReference type="InterPro" id="IPR036389">
    <property type="entry name" value="RNase_III_sf"/>
</dbReference>
<evidence type="ECO:0000256" key="2">
    <source>
        <dbReference type="ARBA" id="ARBA00004496"/>
    </source>
</evidence>
<keyword evidence="7 15" id="KW-0507">mRNA processing</keyword>
<dbReference type="GO" id="GO:0019843">
    <property type="term" value="F:rRNA binding"/>
    <property type="evidence" value="ECO:0007669"/>
    <property type="project" value="UniProtKB-KW"/>
</dbReference>
<dbReference type="FunFam" id="3.30.160.20:FF:000003">
    <property type="entry name" value="Ribonuclease 3"/>
    <property type="match status" value="1"/>
</dbReference>
<dbReference type="Proteomes" id="UP000199488">
    <property type="component" value="Unassembled WGS sequence"/>
</dbReference>
<feature type="domain" description="RNase III" evidence="18">
    <location>
        <begin position="25"/>
        <end position="154"/>
    </location>
</feature>
<dbReference type="PROSITE" id="PS50142">
    <property type="entry name" value="RNASE_3_2"/>
    <property type="match status" value="1"/>
</dbReference>
<feature type="binding site" evidence="15">
    <location>
        <position position="67"/>
    </location>
    <ligand>
        <name>Mg(2+)</name>
        <dbReference type="ChEBI" id="CHEBI:18420"/>
    </ligand>
</feature>
<keyword evidence="8 15" id="KW-0819">tRNA processing</keyword>
<evidence type="ECO:0000259" key="17">
    <source>
        <dbReference type="PROSITE" id="PS50137"/>
    </source>
</evidence>
<evidence type="ECO:0000256" key="10">
    <source>
        <dbReference type="ARBA" id="ARBA00022723"/>
    </source>
</evidence>
<dbReference type="GO" id="GO:0008033">
    <property type="term" value="P:tRNA processing"/>
    <property type="evidence" value="ECO:0007669"/>
    <property type="project" value="UniProtKB-KW"/>
</dbReference>
<evidence type="ECO:0000256" key="13">
    <source>
        <dbReference type="ARBA" id="ARBA00022842"/>
    </source>
</evidence>
<keyword evidence="13 15" id="KW-0460">Magnesium</keyword>
<dbReference type="GO" id="GO:0005737">
    <property type="term" value="C:cytoplasm"/>
    <property type="evidence" value="ECO:0007669"/>
    <property type="project" value="UniProtKB-SubCell"/>
</dbReference>
<dbReference type="NCBIfam" id="TIGR02191">
    <property type="entry name" value="RNaseIII"/>
    <property type="match status" value="1"/>
</dbReference>
<dbReference type="PANTHER" id="PTHR11207">
    <property type="entry name" value="RIBONUCLEASE III"/>
    <property type="match status" value="1"/>
</dbReference>
<accession>A0A1H2Q9L9</accession>
<dbReference type="STRING" id="1122204.SAMN05421781_0224"/>
<keyword evidence="9 15" id="KW-0540">Nuclease</keyword>
<comment type="similarity">
    <text evidence="3">Belongs to the ribonuclease III family.</text>
</comment>
<evidence type="ECO:0000256" key="6">
    <source>
        <dbReference type="ARBA" id="ARBA00022552"/>
    </source>
</evidence>
<comment type="cofactor">
    <cofactor evidence="15">
        <name>Mg(2+)</name>
        <dbReference type="ChEBI" id="CHEBI:18420"/>
    </cofactor>
</comment>
<name>A0A1H2Q9L9_9BACI</name>
<evidence type="ECO:0000259" key="18">
    <source>
        <dbReference type="PROSITE" id="PS50142"/>
    </source>
</evidence>
<dbReference type="SMART" id="SM00358">
    <property type="entry name" value="DSRM"/>
    <property type="match status" value="1"/>
</dbReference>
<comment type="catalytic activity">
    <reaction evidence="1 15">
        <text>Endonucleolytic cleavage to 5'-phosphomonoester.</text>
        <dbReference type="EC" id="3.1.26.3"/>
    </reaction>
</comment>
<dbReference type="SMART" id="SM00535">
    <property type="entry name" value="RIBOc"/>
    <property type="match status" value="1"/>
</dbReference>
<feature type="domain" description="DRBM" evidence="17">
    <location>
        <begin position="180"/>
        <end position="249"/>
    </location>
</feature>
<sequence length="251" mass="28364">MPKPTSSKSQSREKAVFTIRQHELMQSILRELQVSFADEQLLRQAFTHSSYVNEHRMKHVRDNERLEFLGDAVLELAVSNHLFREFPSMSEGDMTKLRAAMVCEASLASLAEELQFGNVVLMGKGEEMTGGRTRPALLADVFESFVGAMYLDQGLSNVEQFLERFVFPKLDEGAFSVTADYKSQLQEFVQKENLGVISYEITDEQGPAHNREFHSAVSLNEARAGTGRGRSKKEAEQRAAQATLEQLQRRE</sequence>
<dbReference type="InterPro" id="IPR000999">
    <property type="entry name" value="RNase_III_dom"/>
</dbReference>
<dbReference type="GO" id="GO:0004525">
    <property type="term" value="F:ribonuclease III activity"/>
    <property type="evidence" value="ECO:0007669"/>
    <property type="project" value="UniProtKB-UniRule"/>
</dbReference>
<keyword evidence="6 15" id="KW-0698">rRNA processing</keyword>
<keyword evidence="5 15" id="KW-0963">Cytoplasm</keyword>
<dbReference type="CDD" id="cd00593">
    <property type="entry name" value="RIBOc"/>
    <property type="match status" value="1"/>
</dbReference>
<evidence type="ECO:0000256" key="11">
    <source>
        <dbReference type="ARBA" id="ARBA00022759"/>
    </source>
</evidence>
<feature type="binding site" evidence="15">
    <location>
        <position position="143"/>
    </location>
    <ligand>
        <name>Mg(2+)</name>
        <dbReference type="ChEBI" id="CHEBI:18420"/>
    </ligand>
</feature>
<reference evidence="19 20" key="1">
    <citation type="submission" date="2016-10" db="EMBL/GenBank/DDBJ databases">
        <authorList>
            <person name="de Groot N.N."/>
        </authorList>
    </citation>
    <scope>NUCLEOTIDE SEQUENCE [LARGE SCALE GENOMIC DNA]</scope>
    <source>
        <strain evidence="19 20">DSM 23126</strain>
    </source>
</reference>
<evidence type="ECO:0000256" key="4">
    <source>
        <dbReference type="ARBA" id="ARBA00011738"/>
    </source>
</evidence>
<dbReference type="HAMAP" id="MF_00104">
    <property type="entry name" value="RNase_III"/>
    <property type="match status" value="1"/>
</dbReference>
<dbReference type="Gene3D" id="1.10.1520.10">
    <property type="entry name" value="Ribonuclease III domain"/>
    <property type="match status" value="1"/>
</dbReference>
<dbReference type="Pfam" id="PF14622">
    <property type="entry name" value="Ribonucleas_3_3"/>
    <property type="match status" value="1"/>
</dbReference>
<keyword evidence="12 15" id="KW-0378">Hydrolase</keyword>
<dbReference type="GO" id="GO:0006364">
    <property type="term" value="P:rRNA processing"/>
    <property type="evidence" value="ECO:0007669"/>
    <property type="project" value="UniProtKB-UniRule"/>
</dbReference>
<dbReference type="Pfam" id="PF00035">
    <property type="entry name" value="dsrm"/>
    <property type="match status" value="1"/>
</dbReference>
<feature type="binding site" evidence="15">
    <location>
        <position position="140"/>
    </location>
    <ligand>
        <name>Mg(2+)</name>
        <dbReference type="ChEBI" id="CHEBI:18420"/>
    </ligand>
</feature>
<dbReference type="SUPFAM" id="SSF69065">
    <property type="entry name" value="RNase III domain-like"/>
    <property type="match status" value="1"/>
</dbReference>
<dbReference type="GO" id="GO:0006397">
    <property type="term" value="P:mRNA processing"/>
    <property type="evidence" value="ECO:0007669"/>
    <property type="project" value="UniProtKB-UniRule"/>
</dbReference>
<keyword evidence="10 15" id="KW-0479">Metal-binding</keyword>
<proteinExistence type="inferred from homology"/>
<protein>
    <recommendedName>
        <fullName evidence="15">Ribonuclease 3</fullName>
        <ecNumber evidence="15">3.1.26.3</ecNumber>
    </recommendedName>
    <alternativeName>
        <fullName evidence="15">Ribonuclease III</fullName>
        <shortName evidence="15">RNase III</shortName>
    </alternativeName>
</protein>
<keyword evidence="15" id="KW-0699">rRNA-binding</keyword>
<comment type="subunit">
    <text evidence="4 15">Homodimer.</text>
</comment>
<feature type="active site" evidence="15">
    <location>
        <position position="71"/>
    </location>
</feature>
<dbReference type="GO" id="GO:0003725">
    <property type="term" value="F:double-stranded RNA binding"/>
    <property type="evidence" value="ECO:0007669"/>
    <property type="project" value="TreeGrafter"/>
</dbReference>
<keyword evidence="11 15" id="KW-0255">Endonuclease</keyword>
<dbReference type="GO" id="GO:0010468">
    <property type="term" value="P:regulation of gene expression"/>
    <property type="evidence" value="ECO:0007669"/>
    <property type="project" value="TreeGrafter"/>
</dbReference>
<evidence type="ECO:0000256" key="9">
    <source>
        <dbReference type="ARBA" id="ARBA00022722"/>
    </source>
</evidence>
<keyword evidence="14 15" id="KW-0694">RNA-binding</keyword>
<dbReference type="CDD" id="cd10845">
    <property type="entry name" value="DSRM_RNAse_III_family"/>
    <property type="match status" value="1"/>
</dbReference>
<dbReference type="PANTHER" id="PTHR11207:SF0">
    <property type="entry name" value="RIBONUCLEASE 3"/>
    <property type="match status" value="1"/>
</dbReference>
<dbReference type="AlphaFoldDB" id="A0A1H2Q9L9"/>
<dbReference type="PROSITE" id="PS00517">
    <property type="entry name" value="RNASE_3_1"/>
    <property type="match status" value="1"/>
</dbReference>
<feature type="active site" evidence="15">
    <location>
        <position position="143"/>
    </location>
</feature>
<evidence type="ECO:0000256" key="14">
    <source>
        <dbReference type="ARBA" id="ARBA00022884"/>
    </source>
</evidence>
<dbReference type="InterPro" id="IPR011907">
    <property type="entry name" value="RNase_III"/>
</dbReference>
<evidence type="ECO:0000313" key="19">
    <source>
        <dbReference type="EMBL" id="SDW03957.1"/>
    </source>
</evidence>
<evidence type="ECO:0000256" key="1">
    <source>
        <dbReference type="ARBA" id="ARBA00000109"/>
    </source>
</evidence>
<comment type="function">
    <text evidence="15">Digests double-stranded RNA. Involved in the processing of primary rRNA transcript to yield the immediate precursors to the large and small rRNAs (23S and 16S). Processes some mRNAs, and tRNAs when they are encoded in the rRNA operon. Processes pre-crRNA and tracrRNA of type II CRISPR loci if present in the organism.</text>
</comment>
<gene>
    <name evidence="15" type="primary">rnc</name>
    <name evidence="19" type="ORF">SAMN05421781_0224</name>
</gene>
<dbReference type="SUPFAM" id="SSF54768">
    <property type="entry name" value="dsRNA-binding domain-like"/>
    <property type="match status" value="1"/>
</dbReference>
<evidence type="ECO:0000256" key="3">
    <source>
        <dbReference type="ARBA" id="ARBA00010183"/>
    </source>
</evidence>
<feature type="region of interest" description="Disordered" evidence="16">
    <location>
        <begin position="214"/>
        <end position="251"/>
    </location>
</feature>
<dbReference type="PROSITE" id="PS50137">
    <property type="entry name" value="DS_RBD"/>
    <property type="match status" value="1"/>
</dbReference>
<keyword evidence="20" id="KW-1185">Reference proteome</keyword>